<dbReference type="EMBL" id="QZJW01000011">
    <property type="protein sequence ID" value="RJO61770.1"/>
    <property type="molecule type" value="Genomic_DNA"/>
</dbReference>
<keyword evidence="3" id="KW-0238">DNA-binding</keyword>
<proteinExistence type="predicted"/>
<evidence type="ECO:0000256" key="1">
    <source>
        <dbReference type="SAM" id="MobiDB-lite"/>
    </source>
</evidence>
<dbReference type="Proteomes" id="UP000285655">
    <property type="component" value="Unassembled WGS sequence"/>
</dbReference>
<evidence type="ECO:0000259" key="2">
    <source>
        <dbReference type="Pfam" id="PF12728"/>
    </source>
</evidence>
<dbReference type="AlphaFoldDB" id="A0A419DFG4"/>
<feature type="region of interest" description="Disordered" evidence="1">
    <location>
        <begin position="57"/>
        <end position="86"/>
    </location>
</feature>
<sequence>MSSINIVTIAELSKILKVKEKTLYQWAELGQIPSLKLNGCLRFDLNEIFEWVKSCKREPHSGYNPFTQSGSSRKGGDMKYGAVPER</sequence>
<gene>
    <name evidence="3" type="ORF">C4544_01895</name>
</gene>
<comment type="caution">
    <text evidence="3">The sequence shown here is derived from an EMBL/GenBank/DDBJ whole genome shotgun (WGS) entry which is preliminary data.</text>
</comment>
<evidence type="ECO:0000313" key="4">
    <source>
        <dbReference type="Proteomes" id="UP000285655"/>
    </source>
</evidence>
<organism evidence="3 4">
    <name type="scientific">candidate division WS5 bacterium</name>
    <dbReference type="NCBI Taxonomy" id="2093353"/>
    <lineage>
        <taxon>Bacteria</taxon>
        <taxon>candidate division WS5</taxon>
    </lineage>
</organism>
<dbReference type="InterPro" id="IPR009061">
    <property type="entry name" value="DNA-bd_dom_put_sf"/>
</dbReference>
<reference evidence="3 4" key="1">
    <citation type="journal article" date="2017" name="ISME J.">
        <title>Energy and carbon metabolisms in a deep terrestrial subsurface fluid microbial community.</title>
        <authorList>
            <person name="Momper L."/>
            <person name="Jungbluth S.P."/>
            <person name="Lee M.D."/>
            <person name="Amend J.P."/>
        </authorList>
    </citation>
    <scope>NUCLEOTIDE SEQUENCE [LARGE SCALE GENOMIC DNA]</scope>
    <source>
        <strain evidence="3">SURF_29</strain>
    </source>
</reference>
<protein>
    <submittedName>
        <fullName evidence="3">DNA-binding protein</fullName>
    </submittedName>
</protein>
<accession>A0A419DFG4</accession>
<feature type="domain" description="Helix-turn-helix" evidence="2">
    <location>
        <begin position="7"/>
        <end position="55"/>
    </location>
</feature>
<dbReference type="SUPFAM" id="SSF46955">
    <property type="entry name" value="Putative DNA-binding domain"/>
    <property type="match status" value="1"/>
</dbReference>
<name>A0A419DFG4_9BACT</name>
<evidence type="ECO:0000313" key="3">
    <source>
        <dbReference type="EMBL" id="RJO61770.1"/>
    </source>
</evidence>
<dbReference type="Pfam" id="PF12728">
    <property type="entry name" value="HTH_17"/>
    <property type="match status" value="1"/>
</dbReference>
<dbReference type="InterPro" id="IPR041657">
    <property type="entry name" value="HTH_17"/>
</dbReference>
<dbReference type="GO" id="GO:0003677">
    <property type="term" value="F:DNA binding"/>
    <property type="evidence" value="ECO:0007669"/>
    <property type="project" value="UniProtKB-KW"/>
</dbReference>